<feature type="compositionally biased region" description="Basic and acidic residues" evidence="1">
    <location>
        <begin position="326"/>
        <end position="335"/>
    </location>
</feature>
<reference evidence="2" key="2">
    <citation type="submission" date="2022-01" db="EMBL/GenBank/DDBJ databases">
        <authorList>
            <person name="Yamashiro T."/>
            <person name="Shiraishi A."/>
            <person name="Satake H."/>
            <person name="Nakayama K."/>
        </authorList>
    </citation>
    <scope>NUCLEOTIDE SEQUENCE</scope>
</reference>
<proteinExistence type="predicted"/>
<organism evidence="2 3">
    <name type="scientific">Tanacetum coccineum</name>
    <dbReference type="NCBI Taxonomy" id="301880"/>
    <lineage>
        <taxon>Eukaryota</taxon>
        <taxon>Viridiplantae</taxon>
        <taxon>Streptophyta</taxon>
        <taxon>Embryophyta</taxon>
        <taxon>Tracheophyta</taxon>
        <taxon>Spermatophyta</taxon>
        <taxon>Magnoliopsida</taxon>
        <taxon>eudicotyledons</taxon>
        <taxon>Gunneridae</taxon>
        <taxon>Pentapetalae</taxon>
        <taxon>asterids</taxon>
        <taxon>campanulids</taxon>
        <taxon>Asterales</taxon>
        <taxon>Asteraceae</taxon>
        <taxon>Asteroideae</taxon>
        <taxon>Anthemideae</taxon>
        <taxon>Anthemidinae</taxon>
        <taxon>Tanacetum</taxon>
    </lineage>
</organism>
<keyword evidence="3" id="KW-1185">Reference proteome</keyword>
<evidence type="ECO:0000313" key="2">
    <source>
        <dbReference type="EMBL" id="GJS59251.1"/>
    </source>
</evidence>
<reference evidence="2" key="1">
    <citation type="journal article" date="2022" name="Int. J. Mol. Sci.">
        <title>Draft Genome of Tanacetum Coccineum: Genomic Comparison of Closely Related Tanacetum-Family Plants.</title>
        <authorList>
            <person name="Yamashiro T."/>
            <person name="Shiraishi A."/>
            <person name="Nakayama K."/>
            <person name="Satake H."/>
        </authorList>
    </citation>
    <scope>NUCLEOTIDE SEQUENCE</scope>
</reference>
<accession>A0ABQ4X315</accession>
<evidence type="ECO:0000256" key="1">
    <source>
        <dbReference type="SAM" id="MobiDB-lite"/>
    </source>
</evidence>
<feature type="region of interest" description="Disordered" evidence="1">
    <location>
        <begin position="275"/>
        <end position="335"/>
    </location>
</feature>
<dbReference type="Proteomes" id="UP001151760">
    <property type="component" value="Unassembled WGS sequence"/>
</dbReference>
<comment type="caution">
    <text evidence="2">The sequence shown here is derived from an EMBL/GenBank/DDBJ whole genome shotgun (WGS) entry which is preliminary data.</text>
</comment>
<name>A0ABQ4X315_9ASTR</name>
<gene>
    <name evidence="2" type="ORF">Tco_0654035</name>
</gene>
<evidence type="ECO:0000313" key="3">
    <source>
        <dbReference type="Proteomes" id="UP001151760"/>
    </source>
</evidence>
<protein>
    <submittedName>
        <fullName evidence="2">Uncharacterized protein</fullName>
    </submittedName>
</protein>
<sequence>MAQHVIPAAQLVPKYKPIGRCNNYAVLQSIPCSSECKIVGLILLDHYLSHALTATADVPAVCLQQFWWTMRKVPDTEDTIKFILDTQQFIYTVDMFFDTLQLPVETPKNSFVAPANIRTIEAFMNRVGYQGVVDKVSAFYTKNLAQPWQTMFKVFNRCLTTRTFGHDQTKINILQLFHVVLNRIHVDYAALLWWDFMNNVFQKKESIQYPRFIKLIIFYLMNKFPNIPKRLEEDYHSIKDDVPLVSVYITGNVLVQGMLIPDAFLTAEVRETDDFKEITPRAPRTPTVSASPQESKKMMQTAGESSSRKIIIKKKKQSTPSIPPPGDDRERDEMA</sequence>
<dbReference type="EMBL" id="BQNB010009136">
    <property type="protein sequence ID" value="GJS59251.1"/>
    <property type="molecule type" value="Genomic_DNA"/>
</dbReference>